<proteinExistence type="predicted"/>
<dbReference type="Proteomes" id="UP000092716">
    <property type="component" value="Chromosome 13"/>
</dbReference>
<evidence type="ECO:0000256" key="2">
    <source>
        <dbReference type="SAM" id="MobiDB-lite"/>
    </source>
</evidence>
<keyword evidence="4" id="KW-1185">Reference proteome</keyword>
<organism evidence="3 4">
    <name type="scientific">Plasmodium coatneyi</name>
    <dbReference type="NCBI Taxonomy" id="208452"/>
    <lineage>
        <taxon>Eukaryota</taxon>
        <taxon>Sar</taxon>
        <taxon>Alveolata</taxon>
        <taxon>Apicomplexa</taxon>
        <taxon>Aconoidasida</taxon>
        <taxon>Haemosporida</taxon>
        <taxon>Plasmodiidae</taxon>
        <taxon>Plasmodium</taxon>
    </lineage>
</organism>
<evidence type="ECO:0000256" key="1">
    <source>
        <dbReference type="SAM" id="Coils"/>
    </source>
</evidence>
<dbReference type="GeneID" id="30911600"/>
<dbReference type="EMBL" id="CP016251">
    <property type="protein sequence ID" value="ANQ10494.1"/>
    <property type="molecule type" value="Genomic_DNA"/>
</dbReference>
<sequence length="1487" mass="176130">MLKRDSLSNLHSKETRRFSHKKENFSYEYSEYLNLCLEEYKNNIYDLDLINENEECMRELVNYYNYLYRNYYENVINVFESNNPSEKAYANENYAVKLDLLNKRHVEALYNISILSISDKLKFYMLRGAVKKSKDTNDDDDDKIGPDHAERSNESRTIKKNLFPNHGIKPNGNLTDRNISDRNISDRNLGDLPNKGPYAEKNQKMYTNDDLSSNDMKREEEFDIIKYLFYLIRSIEYSLSSESGNLSSFYNSLKIYFFRDNVNENYYNNIYLLTLCLHCLENITSNIVTFDIRQVENEELNVAGNEKNGYTYSNPVRMNSFQNNIKRKYSTSNFRNHPSPNEMNTNFHQNSTVHNTTSYVRSTTREYNSFKIFNNNVYFYKVFFYVLNLLNFYLEDMIKDGTLLYSDMMKMHAESSVRRNRKEQVLTSSHVLNGTPNSNLPSFIDSREELLFLGKNRITYSTILLKCLNIINNLMNLDALREKIMNSSNDLNELKIFLSKYYKYLNEYEDIEVYKNFYISLYKTYIFIFPEELEKENYFSPMLLFENIVNNGNLIRMRTIVDTLIFCFNDKKFVYFFEENINITKVLFIFVTYSSRLLTNKQYELITNISFLFYIILIKFPNVSITIFHILNENNDYIMKYNEDKKFNSIFSNINEHINMLFLSTIHKNKNLATVISLIFSKLIHLYCQFCAKKNNHLDNVQNNANTHFSAYGTHLNTNNYSLRNLNSSYINANGQNANVTAGMGNLAKNVNNLNYSYASNNDNEGAKLQKEIFCRTFDNIKTNERNTVIKAILINLHIIPDVYSSSAIFPVEENIEKTRYIIVIINFLFTLMKTKFYETIHENTFEYIDYFIEELKKSVNMKNIKLVCGYISLLLNYSLNKKTNNLNETADLKSSIFIKNIHYNNQPNIIKIHKALYESGALTFLISSLYESKDSLIIYNCVYSISFLLYKKSILDFDKNIELSNMKIAILNIVRHYYNLDSYLENYTENFIDYKGFLKGSSKKNLALHEDDNYNTLLNKLNKRNSYEHEDMNKKYLYEEENRYLLNEKNDNYLPNHMNSNYSQNLSKNITSSEHIGSKNMFPSLKYQYASANYENSFFLNFDKIFFETIKNRKSSFNFYFDTIYNTQYLFNFLLHNFLFYSKDADEYSKKYLLNILLHNNITRSSDISFYSNKIKNLNSQFNESQSRLELYKQDLERYKDVINVLNKEIEEKQNAHNALIQKIRKENELEINRKLQENNNLENIISQKNDIIDELQRKYEEVYLQKKEAEEENVNIKNRTVSMESLLKSLQTKYTQIQTQNKTLNNKLTDQTNRINEGVNVINSLTSENEKLKTIEENQNNELEGTFKKLIVVVKELSDKKKELDDKDKNIKKYSSDIQELKSIINKSDNDLKEQALIIENFTGLNKNLSEELNNANKNLEISKRYIMNYEKNEEEMKSRIMKLEKELYEKNEECEIKTQKLILKEKELSDKDIQLKKIASVIIN</sequence>
<dbReference type="OrthoDB" id="370839at2759"/>
<feature type="coiled-coil region" evidence="1">
    <location>
        <begin position="1176"/>
        <end position="1463"/>
    </location>
</feature>
<feature type="compositionally biased region" description="Basic and acidic residues" evidence="2">
    <location>
        <begin position="143"/>
        <end position="157"/>
    </location>
</feature>
<gene>
    <name evidence="3" type="ORF">PCOAH_00048690</name>
</gene>
<evidence type="ECO:0008006" key="5">
    <source>
        <dbReference type="Google" id="ProtNLM"/>
    </source>
</evidence>
<dbReference type="KEGG" id="pcot:PCOAH_00048690"/>
<reference evidence="4" key="1">
    <citation type="submission" date="2016-06" db="EMBL/GenBank/DDBJ databases">
        <title>First high quality genome sequence of Plasmodium coatneyi using continuous long reads from single molecule, real-time sequencing.</title>
        <authorList>
            <person name="Chien J.-T."/>
            <person name="Pakala S.B."/>
            <person name="Geraldo J.A."/>
            <person name="Lapp S.A."/>
            <person name="Barnwell J.W."/>
            <person name="Kissinger J.C."/>
            <person name="Galinski M.R."/>
            <person name="Humphrey J.C."/>
        </authorList>
    </citation>
    <scope>NUCLEOTIDE SEQUENCE [LARGE SCALE GENOMIC DNA]</scope>
    <source>
        <strain evidence="4">Hackeri</strain>
    </source>
</reference>
<dbReference type="VEuPathDB" id="PlasmoDB:PCOAH_00048690"/>
<protein>
    <recommendedName>
        <fullName evidence="5">t-SNARE coiled-coil homology domain-containing protein</fullName>
    </recommendedName>
</protein>
<feature type="compositionally biased region" description="Basic and acidic residues" evidence="2">
    <location>
        <begin position="178"/>
        <end position="189"/>
    </location>
</feature>
<keyword evidence="1" id="KW-0175">Coiled coil</keyword>
<evidence type="ECO:0000313" key="4">
    <source>
        <dbReference type="Proteomes" id="UP000092716"/>
    </source>
</evidence>
<dbReference type="RefSeq" id="XP_019917189.1">
    <property type="nucleotide sequence ID" value="XM_020061652.1"/>
</dbReference>
<evidence type="ECO:0000313" key="3">
    <source>
        <dbReference type="EMBL" id="ANQ10494.1"/>
    </source>
</evidence>
<feature type="region of interest" description="Disordered" evidence="2">
    <location>
        <begin position="133"/>
        <end position="201"/>
    </location>
</feature>
<name>A0A1B1E637_9APIC</name>
<accession>A0A1B1E637</accession>